<evidence type="ECO:0000313" key="1">
    <source>
        <dbReference type="EMBL" id="KAJ8670230.1"/>
    </source>
</evidence>
<keyword evidence="2" id="KW-1185">Reference proteome</keyword>
<dbReference type="Proteomes" id="UP001239111">
    <property type="component" value="Chromosome 3"/>
</dbReference>
<protein>
    <submittedName>
        <fullName evidence="1">Uncharacterized protein</fullName>
    </submittedName>
</protein>
<accession>A0ACC2NKZ3</accession>
<comment type="caution">
    <text evidence="1">The sequence shown here is derived from an EMBL/GenBank/DDBJ whole genome shotgun (WGS) entry which is preliminary data.</text>
</comment>
<evidence type="ECO:0000313" key="2">
    <source>
        <dbReference type="Proteomes" id="UP001239111"/>
    </source>
</evidence>
<sequence length="518" mass="59585">MTNLPGMRSNQVPGKTNIIERNMYLKNNNSQNVPTPTRTTRKSETKKEDKLKHTQDASTSEKMETDSIDDLAKEVTVDDTKTKPMKRPAEDSIDLHKNKRENITNNSINDDEIAAGSNEKKESKDKLIDTSLPNTSATNVQNSQAQVSAQDSEIEVLSSGNFIHPTSQSQSSNQITQLEKIALNKFKEFDIYDKAPFKMFLQNVDNSSERINPLLINKFLITKFKNKDVFEECYPIAKNKVCIVAKSLKIANEVLNLKEWKEQKKEIFIPNHLKTRQGVIKGIPAEFSEEEILQNLEVNDPHFGTIHILNVRRFTRRNRDPQTGKLGPAIPTKTVLITFRGQYLPPRVVLYKIRRRGEIYYPQDSHKRRSHPQTRISEKYQEMRNLHNSLLISPNGHIPNRRMDQLGGKPIYVPHSQTQKCEEGHKTLDKEEDLQKNCELEENIQIVSELLEKMSVEKVYQALETILMQKQSYQKAGPSSKDPDLTRHIQQITCTPASNDDQWKLEYSMPLDPLTQEK</sequence>
<name>A0ACC2NKZ3_9HYME</name>
<dbReference type="EMBL" id="CM056743">
    <property type="protein sequence ID" value="KAJ8670230.1"/>
    <property type="molecule type" value="Genomic_DNA"/>
</dbReference>
<reference evidence="1" key="1">
    <citation type="submission" date="2023-04" db="EMBL/GenBank/DDBJ databases">
        <title>A chromosome-level genome assembly of the parasitoid wasp Eretmocerus hayati.</title>
        <authorList>
            <person name="Zhong Y."/>
            <person name="Liu S."/>
            <person name="Liu Y."/>
        </authorList>
    </citation>
    <scope>NUCLEOTIDE SEQUENCE</scope>
    <source>
        <strain evidence="1">ZJU_SS_LIU_2023</strain>
    </source>
</reference>
<gene>
    <name evidence="1" type="ORF">QAD02_001489</name>
</gene>
<proteinExistence type="predicted"/>
<organism evidence="1 2">
    <name type="scientific">Eretmocerus hayati</name>
    <dbReference type="NCBI Taxonomy" id="131215"/>
    <lineage>
        <taxon>Eukaryota</taxon>
        <taxon>Metazoa</taxon>
        <taxon>Ecdysozoa</taxon>
        <taxon>Arthropoda</taxon>
        <taxon>Hexapoda</taxon>
        <taxon>Insecta</taxon>
        <taxon>Pterygota</taxon>
        <taxon>Neoptera</taxon>
        <taxon>Endopterygota</taxon>
        <taxon>Hymenoptera</taxon>
        <taxon>Apocrita</taxon>
        <taxon>Proctotrupomorpha</taxon>
        <taxon>Chalcidoidea</taxon>
        <taxon>Aphelinidae</taxon>
        <taxon>Aphelininae</taxon>
        <taxon>Eretmocerus</taxon>
    </lineage>
</organism>